<keyword evidence="7" id="KW-0732">Signal</keyword>
<proteinExistence type="inferred from homology"/>
<dbReference type="InterPro" id="IPR024973">
    <property type="entry name" value="ESPR"/>
</dbReference>
<dbReference type="SUPFAM" id="SSF54523">
    <property type="entry name" value="Pili subunits"/>
    <property type="match status" value="1"/>
</dbReference>
<keyword evidence="5" id="KW-1134">Transmembrane beta strand</keyword>
<evidence type="ECO:0000256" key="3">
    <source>
        <dbReference type="ARBA" id="ARBA00005848"/>
    </source>
</evidence>
<feature type="domain" description="Trimeric autotransporter adhesin YadA-like stalk" evidence="14">
    <location>
        <begin position="973"/>
        <end position="1016"/>
    </location>
</feature>
<dbReference type="Gene3D" id="2.150.10.10">
    <property type="entry name" value="Serralysin-like metalloprotease, C-terminal"/>
    <property type="match status" value="7"/>
</dbReference>
<evidence type="ECO:0000256" key="10">
    <source>
        <dbReference type="ARBA" id="ARBA00023237"/>
    </source>
</evidence>
<feature type="domain" description="Trimeric autotransporter adhesin YadA-like head" evidence="13">
    <location>
        <begin position="859"/>
        <end position="885"/>
    </location>
</feature>
<keyword evidence="4" id="KW-0813">Transport</keyword>
<evidence type="ECO:0000256" key="9">
    <source>
        <dbReference type="ARBA" id="ARBA00023136"/>
    </source>
</evidence>
<evidence type="ECO:0000256" key="2">
    <source>
        <dbReference type="ARBA" id="ARBA00004442"/>
    </source>
</evidence>
<feature type="domain" description="Trimeric autotransporter adhesin YadA-like head" evidence="13">
    <location>
        <begin position="1216"/>
        <end position="1242"/>
    </location>
</feature>
<keyword evidence="8" id="KW-0653">Protein transport</keyword>
<evidence type="ECO:0000256" key="11">
    <source>
        <dbReference type="SAM" id="Coils"/>
    </source>
</evidence>
<evidence type="ECO:0000259" key="13">
    <source>
        <dbReference type="Pfam" id="PF05658"/>
    </source>
</evidence>
<dbReference type="EMBL" id="SDPH01000034">
    <property type="protein sequence ID" value="TPH03508.1"/>
    <property type="molecule type" value="Genomic_DNA"/>
</dbReference>
<feature type="domain" description="Trimeric autotransporter adhesin YadA-like stalk" evidence="14">
    <location>
        <begin position="580"/>
        <end position="624"/>
    </location>
</feature>
<feature type="domain" description="Trimeric autotransporter adhesin YadA-like head" evidence="13">
    <location>
        <begin position="693"/>
        <end position="716"/>
    </location>
</feature>
<dbReference type="Proteomes" id="UP000318353">
    <property type="component" value="Unassembled WGS sequence"/>
</dbReference>
<protein>
    <recommendedName>
        <fullName evidence="18">Adhesin</fullName>
    </recommendedName>
</protein>
<accession>A0ABY2YN86</accession>
<feature type="domain" description="Trimeric autotransporter adhesin YadA-like C-terminal membrane anchor" evidence="12">
    <location>
        <begin position="1311"/>
        <end position="1371"/>
    </location>
</feature>
<dbReference type="InterPro" id="IPR008640">
    <property type="entry name" value="Adhesin_Head_dom"/>
</dbReference>
<comment type="similarity">
    <text evidence="3">Belongs to the autotransporter-2 (AT-2) (TC 1.B.40) family.</text>
</comment>
<comment type="caution">
    <text evidence="16">The sequence shown here is derived from an EMBL/GenBank/DDBJ whole genome shotgun (WGS) entry which is preliminary data.</text>
</comment>
<dbReference type="InterPro" id="IPR005594">
    <property type="entry name" value="YadA_C"/>
</dbReference>
<evidence type="ECO:0000259" key="15">
    <source>
        <dbReference type="Pfam" id="PF13018"/>
    </source>
</evidence>
<evidence type="ECO:0000256" key="6">
    <source>
        <dbReference type="ARBA" id="ARBA00022692"/>
    </source>
</evidence>
<dbReference type="RefSeq" id="WP_140586388.1">
    <property type="nucleotide sequence ID" value="NZ_SDPH01000034.1"/>
</dbReference>
<dbReference type="Pfam" id="PF05658">
    <property type="entry name" value="YadA_head"/>
    <property type="match status" value="10"/>
</dbReference>
<sequence>MNKIFKIIWNKTTQRLEVVSELAKSQGKATASADKRESLNDSSLKGFKLTQGLKPLSLLVAFAIAMPSYATVTEYNKNQPNSLHIWGRKNVSQGGVSDALVQAAVITGTGNALGDERPGGAFFPYDNRNDSGTQVTPNAINIFGRDNKVNVGNKVNLIGTNNTVLNNAIGNSGTNLAINAMGNNIAIMNPRRSSYFGNDIYANSAYLGIGNNLTVAAGGQAVGTDIRLSGDSMAFGSSITTNNGNNFLVGNGITATNQNQFISGKNITSGLLGASLMGRDITINQGWADNLVAVGNSLTVNAPGSNSAANAVVMGVSSTITGGAKAVTIGSNVTSTSASNSVTIGSDISTNKPNTVTIGSGNTKTEQNYSIAIGNNASTLNNSNDNGIAIGRNSVVRGDSGIALGLGAESYNAVDVAIGRNSKTSANTNSTLSAWSVSGENVLAKYNKTGTIQTTGPSSGGVVSFGSDTVKRQLKNVAAGDVSATSTDAINGAQLYALAEVVKPGTLTIKAGTTKVADWKANSNTTIGFESTNSNLAVSADAAGGKVKFALADNLTVSSVTASGVEIGKNNVAVNAKNKKITELADATLSTTSTDAVTGRQLQATNANVTNVQNIANTANANASAAKQAADNAAAAVSNSYLHVKSTKTGNLAALNANGGATGDNSVALGPNATAAGSGSIAIGDEAVTSNNAGTIAIGQNAAANTNNATVIGRDAKTVGAATDSVVIGLGSIATSTSATAIGKNANASGASSISIGQNTVTTGSATAALGYNVTATGANATAVGSYGNASGNNSITVGSANASGSSATAVGAGANAAGGSSAAFGQRANATNLASLALGYQANATGNWTVAVGGDVNATGDFAIAMGNRANASALNATSIGRDSAASGVNATAVGTGANAALDRTLALGRGATANTATGDVAIGDSSTTSAVHTPSTLTINGKDISANFQRAKANGDIGGVVSVGSNAVKRQIQNVGAGDVSANSTDAINGSQLYHVATELNTLATAAKTTADNTAGKVTALEARTQTFKVKNAKRAETTTDGNAKEWGLNKNNEITFGATSALSVSTDGNGNIIYDLSEETKKSLNKANSAAAELNTMKADVAAAKQKADAATAKATDAATKADAVTATANDAKEKAADAVTKADAATSTANDAKEKAAEVKAKVDNSGLDANGQNTKVGSGSTYAGGSNATAIGGSTKATKANTTAVGQGSEATAKGATAIGQGAKATGENAVAIGTGSVAGEANTVSVGSQGNERRITNVAAGKNPTDAANVGQINAAENRMNNKLGKLDKKLRSGVASAVAVANIPQVTIPGASMVALGVGNYKGQSAVAVGYSRASDSNRVIIKMTAGASTQRDYTFGAGIGYQW</sequence>
<keyword evidence="9" id="KW-0472">Membrane</keyword>
<dbReference type="InterPro" id="IPR008635">
    <property type="entry name" value="Coiled_stalk_dom"/>
</dbReference>
<feature type="domain" description="Trimeric autotransporter adhesin YadA-like head" evidence="13">
    <location>
        <begin position="661"/>
        <end position="687"/>
    </location>
</feature>
<evidence type="ECO:0000313" key="16">
    <source>
        <dbReference type="EMBL" id="TPH03508.1"/>
    </source>
</evidence>
<dbReference type="Pfam" id="PF03895">
    <property type="entry name" value="YadA_anchor"/>
    <property type="match status" value="1"/>
</dbReference>
<feature type="domain" description="ESPR" evidence="15">
    <location>
        <begin position="1"/>
        <end position="38"/>
    </location>
</feature>
<dbReference type="Pfam" id="PF13018">
    <property type="entry name" value="ESPR"/>
    <property type="match status" value="1"/>
</dbReference>
<feature type="coiled-coil region" evidence="11">
    <location>
        <begin position="1090"/>
        <end position="1117"/>
    </location>
</feature>
<gene>
    <name evidence="16" type="ORF">EUX50_07120</name>
</gene>
<evidence type="ECO:0000256" key="1">
    <source>
        <dbReference type="ARBA" id="ARBA00004241"/>
    </source>
</evidence>
<dbReference type="Gene3D" id="1.20.5.170">
    <property type="match status" value="1"/>
</dbReference>
<comment type="subcellular location">
    <subcellularLocation>
        <location evidence="2">Cell outer membrane</location>
    </subcellularLocation>
    <subcellularLocation>
        <location evidence="1">Cell surface</location>
    </subcellularLocation>
</comment>
<keyword evidence="10" id="KW-0998">Cell outer membrane</keyword>
<organism evidence="16 17">
    <name type="scientific">Haemophilus haemolyticus</name>
    <dbReference type="NCBI Taxonomy" id="726"/>
    <lineage>
        <taxon>Bacteria</taxon>
        <taxon>Pseudomonadati</taxon>
        <taxon>Pseudomonadota</taxon>
        <taxon>Gammaproteobacteria</taxon>
        <taxon>Pasteurellales</taxon>
        <taxon>Pasteurellaceae</taxon>
        <taxon>Haemophilus</taxon>
    </lineage>
</organism>
<evidence type="ECO:0000256" key="5">
    <source>
        <dbReference type="ARBA" id="ARBA00022452"/>
    </source>
</evidence>
<keyword evidence="6" id="KW-0812">Transmembrane</keyword>
<feature type="domain" description="Trimeric autotransporter adhesin YadA-like head" evidence="13">
    <location>
        <begin position="887"/>
        <end position="913"/>
    </location>
</feature>
<feature type="domain" description="Trimeric autotransporter adhesin YadA-like head" evidence="13">
    <location>
        <begin position="831"/>
        <end position="855"/>
    </location>
</feature>
<feature type="domain" description="Trimeric autotransporter adhesin YadA-like head" evidence="13">
    <location>
        <begin position="362"/>
        <end position="377"/>
    </location>
</feature>
<dbReference type="InterPro" id="IPR045584">
    <property type="entry name" value="Pilin-like"/>
</dbReference>
<feature type="domain" description="Trimeric autotransporter adhesin YadA-like stalk" evidence="14">
    <location>
        <begin position="474"/>
        <end position="510"/>
    </location>
</feature>
<evidence type="ECO:0000256" key="4">
    <source>
        <dbReference type="ARBA" id="ARBA00022448"/>
    </source>
</evidence>
<evidence type="ECO:0008006" key="18">
    <source>
        <dbReference type="Google" id="ProtNLM"/>
    </source>
</evidence>
<feature type="domain" description="Trimeric autotransporter adhesin YadA-like head" evidence="13">
    <location>
        <begin position="723"/>
        <end position="746"/>
    </location>
</feature>
<keyword evidence="17" id="KW-1185">Reference proteome</keyword>
<evidence type="ECO:0000259" key="14">
    <source>
        <dbReference type="Pfam" id="PF05662"/>
    </source>
</evidence>
<feature type="domain" description="Trimeric autotransporter adhesin YadA-like head" evidence="13">
    <location>
        <begin position="383"/>
        <end position="408"/>
    </location>
</feature>
<name>A0ABY2YN86_HAEHA</name>
<dbReference type="Pfam" id="PF05662">
    <property type="entry name" value="YadA_stalk"/>
    <property type="match status" value="4"/>
</dbReference>
<dbReference type="InterPro" id="IPR011049">
    <property type="entry name" value="Serralysin-like_metalloprot_C"/>
</dbReference>
<evidence type="ECO:0000256" key="8">
    <source>
        <dbReference type="ARBA" id="ARBA00022927"/>
    </source>
</evidence>
<dbReference type="SUPFAM" id="SSF101967">
    <property type="entry name" value="Adhesin YadA, collagen-binding domain"/>
    <property type="match status" value="5"/>
</dbReference>
<dbReference type="Gene3D" id="3.30.1300.30">
    <property type="entry name" value="GSPII I/J protein-like"/>
    <property type="match status" value="1"/>
</dbReference>
<evidence type="ECO:0000259" key="12">
    <source>
        <dbReference type="Pfam" id="PF03895"/>
    </source>
</evidence>
<dbReference type="CDD" id="cd12820">
    <property type="entry name" value="LbR_YadA-like"/>
    <property type="match status" value="2"/>
</dbReference>
<feature type="domain" description="Trimeric autotransporter adhesin YadA-like head" evidence="13">
    <location>
        <begin position="1188"/>
        <end position="1214"/>
    </location>
</feature>
<evidence type="ECO:0000313" key="17">
    <source>
        <dbReference type="Proteomes" id="UP000318353"/>
    </source>
</evidence>
<reference evidence="16 17" key="1">
    <citation type="submission" date="2019-01" db="EMBL/GenBank/DDBJ databases">
        <title>Comparative genomic analysis identifies haemin-independent Haemophilus haemolyticus: a formal re-classification of Haemophilus intermedius.</title>
        <authorList>
            <person name="Harris T.M."/>
            <person name="Price E.P."/>
            <person name="Sarovich D.S."/>
            <person name="Norskov-Lauritsen N."/>
            <person name="Beissbarth J."/>
            <person name="Chang A.B."/>
            <person name="Smith-Vaughan H.C."/>
        </authorList>
    </citation>
    <scope>NUCLEOTIDE SEQUENCE [LARGE SCALE GENOMIC DNA]</scope>
    <source>
        <strain evidence="16 17">CCUG 15949</strain>
    </source>
</reference>
<keyword evidence="11" id="KW-0175">Coiled coil</keyword>
<feature type="domain" description="Trimeric autotransporter adhesin YadA-like stalk" evidence="14">
    <location>
        <begin position="1260"/>
        <end position="1298"/>
    </location>
</feature>
<evidence type="ECO:0000256" key="7">
    <source>
        <dbReference type="ARBA" id="ARBA00022729"/>
    </source>
</evidence>